<dbReference type="GO" id="GO:0006508">
    <property type="term" value="P:proteolysis"/>
    <property type="evidence" value="ECO:0007669"/>
    <property type="project" value="InterPro"/>
</dbReference>
<dbReference type="PRINTS" id="PR01488">
    <property type="entry name" value="RTXTOXINA"/>
</dbReference>
<dbReference type="GO" id="GO:0005509">
    <property type="term" value="F:calcium ion binding"/>
    <property type="evidence" value="ECO:0007669"/>
    <property type="project" value="InterPro"/>
</dbReference>
<dbReference type="GO" id="GO:0008237">
    <property type="term" value="F:metallopeptidase activity"/>
    <property type="evidence" value="ECO:0007669"/>
    <property type="project" value="InterPro"/>
</dbReference>
<dbReference type="SMART" id="SM00235">
    <property type="entry name" value="ZnMc"/>
    <property type="match status" value="1"/>
</dbReference>
<dbReference type="OrthoDB" id="733404at2"/>
<comment type="similarity">
    <text evidence="3">Belongs to the peptidase M10B family.</text>
</comment>
<dbReference type="Pfam" id="PF00353">
    <property type="entry name" value="HemolysinCabind"/>
    <property type="match status" value="4"/>
</dbReference>
<dbReference type="GO" id="GO:0008270">
    <property type="term" value="F:zinc ion binding"/>
    <property type="evidence" value="ECO:0007669"/>
    <property type="project" value="InterPro"/>
</dbReference>
<keyword evidence="7" id="KW-0843">Virulence</keyword>
<dbReference type="PANTHER" id="PTHR38340:SF1">
    <property type="entry name" value="S-LAYER PROTEIN"/>
    <property type="match status" value="1"/>
</dbReference>
<keyword evidence="5" id="KW-0800">Toxin</keyword>
<organism evidence="10 11">
    <name type="scientific">Rhodobium orientis</name>
    <dbReference type="NCBI Taxonomy" id="34017"/>
    <lineage>
        <taxon>Bacteria</taxon>
        <taxon>Pseudomonadati</taxon>
        <taxon>Pseudomonadota</taxon>
        <taxon>Alphaproteobacteria</taxon>
        <taxon>Hyphomicrobiales</taxon>
        <taxon>Rhodobiaceae</taxon>
        <taxon>Rhodobium</taxon>
    </lineage>
</organism>
<dbReference type="AlphaFoldDB" id="A0A327JTJ0"/>
<protein>
    <recommendedName>
        <fullName evidence="9">Peptidase metallopeptidase domain-containing protein</fullName>
    </recommendedName>
</protein>
<dbReference type="Proteomes" id="UP000249299">
    <property type="component" value="Unassembled WGS sequence"/>
</dbReference>
<dbReference type="Gene3D" id="3.40.390.10">
    <property type="entry name" value="Collagenase (Catalytic Domain)"/>
    <property type="match status" value="1"/>
</dbReference>
<name>A0A327JTJ0_9HYPH</name>
<evidence type="ECO:0000256" key="8">
    <source>
        <dbReference type="ARBA" id="ARBA00023136"/>
    </source>
</evidence>
<evidence type="ECO:0000259" key="9">
    <source>
        <dbReference type="SMART" id="SM00235"/>
    </source>
</evidence>
<dbReference type="SUPFAM" id="SSF55486">
    <property type="entry name" value="Metalloproteases ('zincins'), catalytic domain"/>
    <property type="match status" value="1"/>
</dbReference>
<accession>A0A327JTJ0</accession>
<keyword evidence="4" id="KW-0964">Secreted</keyword>
<evidence type="ECO:0000256" key="1">
    <source>
        <dbReference type="ARBA" id="ARBA00004370"/>
    </source>
</evidence>
<feature type="domain" description="Peptidase metallopeptidase" evidence="9">
    <location>
        <begin position="9"/>
        <end position="196"/>
    </location>
</feature>
<dbReference type="InterPro" id="IPR006026">
    <property type="entry name" value="Peptidase_Metallo"/>
</dbReference>
<dbReference type="Gene3D" id="2.150.10.10">
    <property type="entry name" value="Serralysin-like metalloprotease, C-terminal"/>
    <property type="match status" value="3"/>
</dbReference>
<dbReference type="InterPro" id="IPR050557">
    <property type="entry name" value="RTX_toxin/Mannuronan_C5-epim"/>
</dbReference>
<comment type="subcellular location">
    <subcellularLocation>
        <location evidence="1">Membrane</location>
    </subcellularLocation>
    <subcellularLocation>
        <location evidence="2">Secreted</location>
    </subcellularLocation>
</comment>
<dbReference type="InterPro" id="IPR003995">
    <property type="entry name" value="RTX_toxin_determinant-A"/>
</dbReference>
<keyword evidence="11" id="KW-1185">Reference proteome</keyword>
<proteinExistence type="inferred from homology"/>
<dbReference type="InterPro" id="IPR011049">
    <property type="entry name" value="Serralysin-like_metalloprot_C"/>
</dbReference>
<evidence type="ECO:0000256" key="2">
    <source>
        <dbReference type="ARBA" id="ARBA00004613"/>
    </source>
</evidence>
<dbReference type="InterPro" id="IPR018511">
    <property type="entry name" value="Hemolysin-typ_Ca-bd_CS"/>
</dbReference>
<gene>
    <name evidence="10" type="ORF">CH339_03555</name>
</gene>
<dbReference type="SUPFAM" id="SSF51120">
    <property type="entry name" value="beta-Roll"/>
    <property type="match status" value="2"/>
</dbReference>
<dbReference type="GO" id="GO:0005576">
    <property type="term" value="C:extracellular region"/>
    <property type="evidence" value="ECO:0007669"/>
    <property type="project" value="UniProtKB-SubCell"/>
</dbReference>
<dbReference type="GO" id="GO:0090729">
    <property type="term" value="F:toxin activity"/>
    <property type="evidence" value="ECO:0007669"/>
    <property type="project" value="UniProtKB-KW"/>
</dbReference>
<evidence type="ECO:0000256" key="7">
    <source>
        <dbReference type="ARBA" id="ARBA00023026"/>
    </source>
</evidence>
<evidence type="ECO:0000313" key="11">
    <source>
        <dbReference type="Proteomes" id="UP000249299"/>
    </source>
</evidence>
<keyword evidence="6" id="KW-0677">Repeat</keyword>
<comment type="caution">
    <text evidence="10">The sequence shown here is derived from an EMBL/GenBank/DDBJ whole genome shotgun (WGS) entry which is preliminary data.</text>
</comment>
<dbReference type="EMBL" id="NPEV01000004">
    <property type="protein sequence ID" value="RAI29371.1"/>
    <property type="molecule type" value="Genomic_DNA"/>
</dbReference>
<evidence type="ECO:0000256" key="4">
    <source>
        <dbReference type="ARBA" id="ARBA00022525"/>
    </source>
</evidence>
<reference evidence="10 11" key="1">
    <citation type="submission" date="2017-07" db="EMBL/GenBank/DDBJ databases">
        <title>Draft Genome Sequences of Select Purple Nonsulfur Bacteria.</title>
        <authorList>
            <person name="Lasarre B."/>
            <person name="Mckinlay J.B."/>
        </authorList>
    </citation>
    <scope>NUCLEOTIDE SEQUENCE [LARGE SCALE GENOMIC DNA]</scope>
    <source>
        <strain evidence="10 11">DSM 11290</strain>
    </source>
</reference>
<evidence type="ECO:0000256" key="5">
    <source>
        <dbReference type="ARBA" id="ARBA00022656"/>
    </source>
</evidence>
<dbReference type="RefSeq" id="WP_111432906.1">
    <property type="nucleotide sequence ID" value="NZ_JACIGG010000007.1"/>
</dbReference>
<sequence>MATGNTYIDSISWGGWGWYNPGGRVVIKYYFDNDYSAWSNSEKHAYRTALQEWAKVANFTVQETQNESEAQLVEHSLSNAQINAKYGVQPGSVLFGVHDTPENAASSFDGKAHGFYNYQAYSWPSSGIAYDTGGLKKGGWGYTTMLHELGHALGFAHPHDNGGGSPQMPGVSSSDDLGYNKLNQSLYTVMSYNSGWEAVQRPEMNDISDYGYNYGLGAYDIAAVQIKYGANTTYASGNNTYTIQNNGAWISIWDTGGTDRIVYRGSHDAVINLNAATIDGTAHGGGYLSYVKNAGSQKHYGGFTIADDFTNALANRNGETGVIIENAVGGSGDDKITGNGVNNKLIGGAGDDTIFGLGANDKLIGGNNDDLLFGGGGNDRIAGGKHNDTLAGGSGNDWVAGGAGSDRVNGNGGDDRVLGGAGNDTLAGQFGDDKIYGGSGSDYLNGSQGNDLLQGSKGTDRLIGGGGDDTLYGGKHADEFVFGGKTGRDIIEDFHVNSDLIDLSAYKSLHDMSDLTIYMRHGDTVVRFFNNVIVLDDVSKGALDNGDFIF</sequence>
<dbReference type="PROSITE" id="PS00330">
    <property type="entry name" value="HEMOLYSIN_CALCIUM"/>
    <property type="match status" value="3"/>
</dbReference>
<dbReference type="PANTHER" id="PTHR38340">
    <property type="entry name" value="S-LAYER PROTEIN"/>
    <property type="match status" value="1"/>
</dbReference>
<evidence type="ECO:0000256" key="3">
    <source>
        <dbReference type="ARBA" id="ARBA00009490"/>
    </source>
</evidence>
<dbReference type="PRINTS" id="PR00313">
    <property type="entry name" value="CABNDNGRPT"/>
</dbReference>
<dbReference type="GO" id="GO:0016020">
    <property type="term" value="C:membrane"/>
    <property type="evidence" value="ECO:0007669"/>
    <property type="project" value="UniProtKB-SubCell"/>
</dbReference>
<keyword evidence="8" id="KW-0472">Membrane</keyword>
<dbReference type="InterPro" id="IPR024079">
    <property type="entry name" value="MetalloPept_cat_dom_sf"/>
</dbReference>
<dbReference type="InterPro" id="IPR001343">
    <property type="entry name" value="Hemolysn_Ca-bd"/>
</dbReference>
<evidence type="ECO:0000313" key="10">
    <source>
        <dbReference type="EMBL" id="RAI29371.1"/>
    </source>
</evidence>
<evidence type="ECO:0000256" key="6">
    <source>
        <dbReference type="ARBA" id="ARBA00022737"/>
    </source>
</evidence>